<feature type="compositionally biased region" description="Basic and acidic residues" evidence="1">
    <location>
        <begin position="514"/>
        <end position="525"/>
    </location>
</feature>
<name>A0AAW0ESN7_9TRYP</name>
<reference evidence="2 3" key="1">
    <citation type="journal article" date="2021" name="MBio">
        <title>A New Model Trypanosomatid, Novymonas esmeraldas: Genomic Perception of Its 'Candidatus Pandoraea novymonadis' Endosymbiont.</title>
        <authorList>
            <person name="Zakharova A."/>
            <person name="Saura A."/>
            <person name="Butenko A."/>
            <person name="Podesvova L."/>
            <person name="Warmusova S."/>
            <person name="Kostygov A.Y."/>
            <person name="Nenarokova A."/>
            <person name="Lukes J."/>
            <person name="Opperdoes F.R."/>
            <person name="Yurchenko V."/>
        </authorList>
    </citation>
    <scope>NUCLEOTIDE SEQUENCE [LARGE SCALE GENOMIC DNA]</scope>
    <source>
        <strain evidence="2 3">E262AT.01</strain>
    </source>
</reference>
<feature type="region of interest" description="Disordered" evidence="1">
    <location>
        <begin position="281"/>
        <end position="424"/>
    </location>
</feature>
<keyword evidence="3" id="KW-1185">Reference proteome</keyword>
<dbReference type="Proteomes" id="UP001430356">
    <property type="component" value="Unassembled WGS sequence"/>
</dbReference>
<feature type="compositionally biased region" description="Polar residues" evidence="1">
    <location>
        <begin position="550"/>
        <end position="563"/>
    </location>
</feature>
<proteinExistence type="predicted"/>
<protein>
    <submittedName>
        <fullName evidence="2">Uncharacterized protein</fullName>
    </submittedName>
</protein>
<sequence>MSRAGTTRLFLVRCEGRSQSFGDGTDPPRQPPPCEAAEDVAFLELPRIPVTTPPSTDSSGTGGDALASRRPLVSPAVQLGRQTPFLSAALRNDRAWSRSLLEVTTWCIQGLPCAAAAASDDGALPVEAASLPFAGVRVRLCGGGHPIRIVRGGATTERGSATVMKRGSCAWLQHGDVLEFGSHARVRLLAVHTRVGVAEELAGRASFVWVASAVNGPRASVAPSDCVTDGGAPARPATVVTALWSARFSEWAATPKYLKAKMLREAVQMTVYRPASTVAASAVEADRGKRRAAAPSAEDERCPQEEGEEVLALASPRQDSEARHSASAAAGDMEVDAATPTTESQRRPRSTPAGLDHPFAAAGAMASRHESRQSAEAVTAADLPSPSQRRSSSAEGGRRRTAPPALRASGLHRPSGASALLSGATLSDTMDERLNEALLHLENGGVEVGDALVQRRDQALVLGAVEEEDLSGTRAASSDNVLASASQRSGWDASEEDGRHGEASAQRHRRSTKRGRDTSARDGRAPHLGGRRARRDTDEGAHDASRGPRVSTSDAAGLSQWSLDKTARLPAVPQLTRADIRRPNANQNQPEEDSQVVFFDQ</sequence>
<evidence type="ECO:0000256" key="1">
    <source>
        <dbReference type="SAM" id="MobiDB-lite"/>
    </source>
</evidence>
<dbReference type="AlphaFoldDB" id="A0AAW0ESN7"/>
<feature type="compositionally biased region" description="Basic and acidic residues" evidence="1">
    <location>
        <begin position="535"/>
        <end position="546"/>
    </location>
</feature>
<gene>
    <name evidence="2" type="ORF">NESM_000563000</name>
</gene>
<feature type="region of interest" description="Disordered" evidence="1">
    <location>
        <begin position="48"/>
        <end position="67"/>
    </location>
</feature>
<evidence type="ECO:0000313" key="3">
    <source>
        <dbReference type="Proteomes" id="UP001430356"/>
    </source>
</evidence>
<dbReference type="EMBL" id="JAECZO010000072">
    <property type="protein sequence ID" value="KAK7196272.1"/>
    <property type="molecule type" value="Genomic_DNA"/>
</dbReference>
<accession>A0AAW0ESN7</accession>
<feature type="compositionally biased region" description="Polar residues" evidence="1">
    <location>
        <begin position="474"/>
        <end position="489"/>
    </location>
</feature>
<organism evidence="2 3">
    <name type="scientific">Novymonas esmeraldas</name>
    <dbReference type="NCBI Taxonomy" id="1808958"/>
    <lineage>
        <taxon>Eukaryota</taxon>
        <taxon>Discoba</taxon>
        <taxon>Euglenozoa</taxon>
        <taxon>Kinetoplastea</taxon>
        <taxon>Metakinetoplastina</taxon>
        <taxon>Trypanosomatida</taxon>
        <taxon>Trypanosomatidae</taxon>
        <taxon>Novymonas</taxon>
    </lineage>
</organism>
<comment type="caution">
    <text evidence="2">The sequence shown here is derived from an EMBL/GenBank/DDBJ whole genome shotgun (WGS) entry which is preliminary data.</text>
</comment>
<evidence type="ECO:0000313" key="2">
    <source>
        <dbReference type="EMBL" id="KAK7196272.1"/>
    </source>
</evidence>
<feature type="region of interest" description="Disordered" evidence="1">
    <location>
        <begin position="465"/>
        <end position="601"/>
    </location>
</feature>